<gene>
    <name evidence="2" type="ORF">NEE01_21680</name>
</gene>
<accession>A0AA41ZD15</accession>
<dbReference type="EMBL" id="JANFAV010000022">
    <property type="protein sequence ID" value="MCW6537398.1"/>
    <property type="molecule type" value="Genomic_DNA"/>
</dbReference>
<keyword evidence="3" id="KW-1185">Reference proteome</keyword>
<reference evidence="2" key="1">
    <citation type="submission" date="2022-06" db="EMBL/GenBank/DDBJ databases">
        <title>Sphingomonas sp. nov. isolated from rhizosphere soil of tomato.</title>
        <authorList>
            <person name="Dong H."/>
            <person name="Gao R."/>
        </authorList>
    </citation>
    <scope>NUCLEOTIDE SEQUENCE</scope>
    <source>
        <strain evidence="2">MMSM24</strain>
    </source>
</reference>
<comment type="caution">
    <text evidence="2">The sequence shown here is derived from an EMBL/GenBank/DDBJ whole genome shotgun (WGS) entry which is preliminary data.</text>
</comment>
<dbReference type="PANTHER" id="PTHR48079:SF6">
    <property type="entry name" value="NAD(P)-BINDING DOMAIN-CONTAINING PROTEIN-RELATED"/>
    <property type="match status" value="1"/>
</dbReference>
<evidence type="ECO:0000313" key="2">
    <source>
        <dbReference type="EMBL" id="MCW6537398.1"/>
    </source>
</evidence>
<dbReference type="InterPro" id="IPR016040">
    <property type="entry name" value="NAD(P)-bd_dom"/>
</dbReference>
<dbReference type="Proteomes" id="UP001165565">
    <property type="component" value="Unassembled WGS sequence"/>
</dbReference>
<dbReference type="Pfam" id="PF13460">
    <property type="entry name" value="NAD_binding_10"/>
    <property type="match status" value="1"/>
</dbReference>
<dbReference type="RefSeq" id="WP_265271420.1">
    <property type="nucleotide sequence ID" value="NZ_JANFAV010000022.1"/>
</dbReference>
<proteinExistence type="predicted"/>
<feature type="domain" description="NAD(P)-binding" evidence="1">
    <location>
        <begin position="7"/>
        <end position="144"/>
    </location>
</feature>
<evidence type="ECO:0000259" key="1">
    <source>
        <dbReference type="Pfam" id="PF13460"/>
    </source>
</evidence>
<dbReference type="Gene3D" id="3.40.50.720">
    <property type="entry name" value="NAD(P)-binding Rossmann-like Domain"/>
    <property type="match status" value="1"/>
</dbReference>
<dbReference type="InterPro" id="IPR036291">
    <property type="entry name" value="NAD(P)-bd_dom_sf"/>
</dbReference>
<dbReference type="SUPFAM" id="SSF51735">
    <property type="entry name" value="NAD(P)-binding Rossmann-fold domains"/>
    <property type="match status" value="1"/>
</dbReference>
<dbReference type="PANTHER" id="PTHR48079">
    <property type="entry name" value="PROTEIN YEEZ"/>
    <property type="match status" value="1"/>
</dbReference>
<sequence length="298" mass="31398">MILALTGATGFVGGHVVRRAVEAGHQVRALARRPQPPRDGVTWIAGALDDAAALAALVEGADAVIHIAGVINAPDRAGFVAGNIAGTQAVVAATASGTRFVHVSSLSAREPQLSIYGWSKREAEAVVAAAPLDWDMVRPPAIYGPGDMDMLDLFRFARRGVALTPPAGRLSVIHADDLARLLVALAAAPATRAIYEVDDARDGAWTHKGFTSAIGAAVGRRVRPIALPRALLRVGARIDRLARGKGARLTADRVAYFCHPDWTVDVTKRPPAALWVPQIATETGLRETAESYRAAGLL</sequence>
<dbReference type="GO" id="GO:0005737">
    <property type="term" value="C:cytoplasm"/>
    <property type="evidence" value="ECO:0007669"/>
    <property type="project" value="TreeGrafter"/>
</dbReference>
<organism evidence="2 3">
    <name type="scientific">Sphingomonas lycopersici</name>
    <dbReference type="NCBI Taxonomy" id="2951807"/>
    <lineage>
        <taxon>Bacteria</taxon>
        <taxon>Pseudomonadati</taxon>
        <taxon>Pseudomonadota</taxon>
        <taxon>Alphaproteobacteria</taxon>
        <taxon>Sphingomonadales</taxon>
        <taxon>Sphingomonadaceae</taxon>
        <taxon>Sphingomonas</taxon>
    </lineage>
</organism>
<evidence type="ECO:0000313" key="3">
    <source>
        <dbReference type="Proteomes" id="UP001165565"/>
    </source>
</evidence>
<dbReference type="GO" id="GO:0004029">
    <property type="term" value="F:aldehyde dehydrogenase (NAD+) activity"/>
    <property type="evidence" value="ECO:0007669"/>
    <property type="project" value="TreeGrafter"/>
</dbReference>
<protein>
    <submittedName>
        <fullName evidence="2">NAD(P)H-binding protein</fullName>
    </submittedName>
</protein>
<dbReference type="AlphaFoldDB" id="A0AA41ZD15"/>
<name>A0AA41ZD15_9SPHN</name>
<dbReference type="InterPro" id="IPR051783">
    <property type="entry name" value="NAD(P)-dependent_oxidoreduct"/>
</dbReference>